<sequence length="571" mass="64994">MQKSAVLFLDRPHANGMVHIWLREYFFEAGYHLIDLPMPVWKSSVLANVEQHHPDNYLSDLDWDEMARHTFARLSGMYDYGAIDKDKKQALIGAFRNFAWQLEQHFINGNVAFVVAFGNYRIESKLGGLFADKYVSQVITLETFFLQQYYYLEFFARQVCNHHGYRLRWQQQRLHKLPEEAHVILDELVYSRNTGALMDGYISQPCPDSGAEHIAERLASHQGKIALLLGQVAHDAVIVNDLKNFADQKDFLSAAIDSFLEQSDKDWLMVCRLHPLEQRYGDQTLAHLEQRYASHPRVLLISGQQFNTYKLMQLASFGIVANSQSGLEMAYRGKAVLVCAKPYYADSGCFLEATDRETLAVQMARLVDGWKPDQQAGVVLKNYLYGLVNGYLCRRSRSATYARLSAQNISSKKDALLCKLVSGYRRIKSRLVRGYGYFHSKYLLCDYGIQADGTPGWSFVSGSKVELAKGKILLFGVGTLTHLLVKHNSERFILCSDNMADIGQDIFGQQVRLFDTSLLKNFSGMIIFTCPRAKAKVLASKALQHNSDIEAYRAKKVQLADKLHYVLHPLH</sequence>
<reference evidence="2" key="1">
    <citation type="journal article" date="2019" name="Int. J. Syst. Evol. Microbiol.">
        <title>The Global Catalogue of Microorganisms (GCM) 10K type strain sequencing project: providing services to taxonomists for standard genome sequencing and annotation.</title>
        <authorList>
            <consortium name="The Broad Institute Genomics Platform"/>
            <consortium name="The Broad Institute Genome Sequencing Center for Infectious Disease"/>
            <person name="Wu L."/>
            <person name="Ma J."/>
        </authorList>
    </citation>
    <scope>NUCLEOTIDE SEQUENCE [LARGE SCALE GENOMIC DNA]</scope>
    <source>
        <strain evidence="2">CGMCC 1.12923</strain>
    </source>
</reference>
<protein>
    <recommendedName>
        <fullName evidence="3">Capsule biosynthesis protein</fullName>
    </recommendedName>
</protein>
<gene>
    <name evidence="1" type="ORF">GCM10011357_29360</name>
</gene>
<accession>A0ABQ1RK02</accession>
<dbReference type="Pfam" id="PF05159">
    <property type="entry name" value="Capsule_synth"/>
    <property type="match status" value="1"/>
</dbReference>
<keyword evidence="2" id="KW-1185">Reference proteome</keyword>
<evidence type="ECO:0008006" key="3">
    <source>
        <dbReference type="Google" id="ProtNLM"/>
    </source>
</evidence>
<dbReference type="EMBL" id="BMGJ01000013">
    <property type="protein sequence ID" value="GGD72490.1"/>
    <property type="molecule type" value="Genomic_DNA"/>
</dbReference>
<organism evidence="1 2">
    <name type="scientific">Lacimicrobium alkaliphilum</name>
    <dbReference type="NCBI Taxonomy" id="1526571"/>
    <lineage>
        <taxon>Bacteria</taxon>
        <taxon>Pseudomonadati</taxon>
        <taxon>Pseudomonadota</taxon>
        <taxon>Gammaproteobacteria</taxon>
        <taxon>Alteromonadales</taxon>
        <taxon>Alteromonadaceae</taxon>
        <taxon>Lacimicrobium</taxon>
    </lineage>
</organism>
<name>A0ABQ1RK02_9ALTE</name>
<evidence type="ECO:0000313" key="2">
    <source>
        <dbReference type="Proteomes" id="UP000614272"/>
    </source>
</evidence>
<dbReference type="InterPro" id="IPR007833">
    <property type="entry name" value="Capsule_polysaccharide_synth"/>
</dbReference>
<dbReference type="Proteomes" id="UP000614272">
    <property type="component" value="Unassembled WGS sequence"/>
</dbReference>
<comment type="caution">
    <text evidence="1">The sequence shown here is derived from an EMBL/GenBank/DDBJ whole genome shotgun (WGS) entry which is preliminary data.</text>
</comment>
<proteinExistence type="predicted"/>
<dbReference type="RefSeq" id="WP_099036292.1">
    <property type="nucleotide sequence ID" value="NZ_BMGJ01000013.1"/>
</dbReference>
<evidence type="ECO:0000313" key="1">
    <source>
        <dbReference type="EMBL" id="GGD72490.1"/>
    </source>
</evidence>